<dbReference type="KEGG" id="bze:COCCADRAFT_41192"/>
<protein>
    <submittedName>
        <fullName evidence="2">Uncharacterized protein</fullName>
    </submittedName>
</protein>
<gene>
    <name evidence="2" type="ORF">COCCADRAFT_41192</name>
</gene>
<reference evidence="2 3" key="1">
    <citation type="journal article" date="2013" name="PLoS Genet.">
        <title>Comparative genome structure, secondary metabolite, and effector coding capacity across Cochliobolus pathogens.</title>
        <authorList>
            <person name="Condon B.J."/>
            <person name="Leng Y."/>
            <person name="Wu D."/>
            <person name="Bushley K.E."/>
            <person name="Ohm R.A."/>
            <person name="Otillar R."/>
            <person name="Martin J."/>
            <person name="Schackwitz W."/>
            <person name="Grimwood J."/>
            <person name="MohdZainudin N."/>
            <person name="Xue C."/>
            <person name="Wang R."/>
            <person name="Manning V.A."/>
            <person name="Dhillon B."/>
            <person name="Tu Z.J."/>
            <person name="Steffenson B.J."/>
            <person name="Salamov A."/>
            <person name="Sun H."/>
            <person name="Lowry S."/>
            <person name="LaButti K."/>
            <person name="Han J."/>
            <person name="Copeland A."/>
            <person name="Lindquist E."/>
            <person name="Barry K."/>
            <person name="Schmutz J."/>
            <person name="Baker S.E."/>
            <person name="Ciuffetti L.M."/>
            <person name="Grigoriev I.V."/>
            <person name="Zhong S."/>
            <person name="Turgeon B.G."/>
        </authorList>
    </citation>
    <scope>NUCLEOTIDE SEQUENCE [LARGE SCALE GENOMIC DNA]</scope>
    <source>
        <strain evidence="2 3">26-R-13</strain>
    </source>
</reference>
<dbReference type="HOGENOM" id="CLU_114184_0_0_1"/>
<evidence type="ECO:0000313" key="3">
    <source>
        <dbReference type="Proteomes" id="UP000053841"/>
    </source>
</evidence>
<sequence>MPPPRCPQLTMSASLETPKVKTDGRAANGPKKAIVAYECNAVICAASRTRGSWGTRCPKRSSLSARSYLIDLCDQELHIADAPPLIQQQHGLLEPGSLSELPSRFLLRPALHVACPHGPPTRITAASSDQRRGPAFSRQSDIAHST</sequence>
<dbReference type="RefSeq" id="XP_007717441.1">
    <property type="nucleotide sequence ID" value="XM_007719251.1"/>
</dbReference>
<name>W6XZV7_COCC2</name>
<proteinExistence type="predicted"/>
<feature type="compositionally biased region" description="Polar residues" evidence="1">
    <location>
        <begin position="137"/>
        <end position="146"/>
    </location>
</feature>
<evidence type="ECO:0000313" key="2">
    <source>
        <dbReference type="EMBL" id="EUC28254.1"/>
    </source>
</evidence>
<feature type="region of interest" description="Disordered" evidence="1">
    <location>
        <begin position="119"/>
        <end position="146"/>
    </location>
</feature>
<dbReference type="Proteomes" id="UP000053841">
    <property type="component" value="Unassembled WGS sequence"/>
</dbReference>
<dbReference type="AlphaFoldDB" id="W6XZV7"/>
<dbReference type="GeneID" id="19149420"/>
<organism evidence="2 3">
    <name type="scientific">Cochliobolus carbonum (strain 26-R-13)</name>
    <name type="common">Maize leaf spot fungus</name>
    <name type="synonym">Bipolaris zeicola</name>
    <dbReference type="NCBI Taxonomy" id="930089"/>
    <lineage>
        <taxon>Eukaryota</taxon>
        <taxon>Fungi</taxon>
        <taxon>Dikarya</taxon>
        <taxon>Ascomycota</taxon>
        <taxon>Pezizomycotina</taxon>
        <taxon>Dothideomycetes</taxon>
        <taxon>Pleosporomycetidae</taxon>
        <taxon>Pleosporales</taxon>
        <taxon>Pleosporineae</taxon>
        <taxon>Pleosporaceae</taxon>
        <taxon>Bipolaris</taxon>
    </lineage>
</organism>
<keyword evidence="3" id="KW-1185">Reference proteome</keyword>
<dbReference type="OrthoDB" id="10452205at2759"/>
<evidence type="ECO:0000256" key="1">
    <source>
        <dbReference type="SAM" id="MobiDB-lite"/>
    </source>
</evidence>
<accession>W6XZV7</accession>
<dbReference type="EMBL" id="KI964829">
    <property type="protein sequence ID" value="EUC28254.1"/>
    <property type="molecule type" value="Genomic_DNA"/>
</dbReference>